<proteinExistence type="evidence at transcript level"/>
<reference evidence="1" key="2">
    <citation type="submission" date="2009-03" db="EMBL/GenBank/DDBJ databases">
        <authorList>
            <person name="Gang L."/>
        </authorList>
    </citation>
    <scope>NUCLEOTIDE SEQUENCE</scope>
    <source>
        <strain evidence="1">Anhui</strain>
    </source>
</reference>
<accession>C1LIF4</accession>
<organism evidence="1">
    <name type="scientific">Schistosoma japonicum</name>
    <name type="common">Blood fluke</name>
    <dbReference type="NCBI Taxonomy" id="6182"/>
    <lineage>
        <taxon>Eukaryota</taxon>
        <taxon>Metazoa</taxon>
        <taxon>Spiralia</taxon>
        <taxon>Lophotrochozoa</taxon>
        <taxon>Platyhelminthes</taxon>
        <taxon>Trematoda</taxon>
        <taxon>Digenea</taxon>
        <taxon>Strigeidida</taxon>
        <taxon>Schistosomatoidea</taxon>
        <taxon>Schistosomatidae</taxon>
        <taxon>Schistosoma</taxon>
    </lineage>
</organism>
<dbReference type="GO" id="GO:0008289">
    <property type="term" value="F:lipid binding"/>
    <property type="evidence" value="ECO:0007669"/>
    <property type="project" value="UniProtKB-KW"/>
</dbReference>
<dbReference type="SUPFAM" id="SSF50814">
    <property type="entry name" value="Lipocalins"/>
    <property type="match status" value="1"/>
</dbReference>
<protein>
    <submittedName>
        <fullName evidence="1">Hypotheticial protein</fullName>
    </submittedName>
</protein>
<name>C1LIF4_SCHJA</name>
<dbReference type="InterPro" id="IPR012674">
    <property type="entry name" value="Calycin"/>
</dbReference>
<sequence>MIHIQKHGFTETVITREVDGDTLMTTIKSQQQVGTIKYHRV</sequence>
<dbReference type="EMBL" id="FN318754">
    <property type="protein sequence ID" value="CAX74482.1"/>
    <property type="molecule type" value="mRNA"/>
</dbReference>
<dbReference type="AlphaFoldDB" id="C1LIF4"/>
<reference evidence="1" key="1">
    <citation type="journal article" date="2009" name="Nature">
        <title>The Schistosoma japonicum genome reveals features of host-parasite interplay.</title>
        <authorList>
            <person name="Liu F."/>
            <person name="Zhou Y."/>
            <person name="Wang Z.Q."/>
            <person name="Lu G."/>
            <person name="Zheng H."/>
            <person name="Brindley P.J."/>
            <person name="McManus D.P."/>
            <person name="Blair D."/>
            <person name="Zhang Q.H."/>
            <person name="Zhong Y."/>
            <person name="Wang S."/>
            <person name="Han Z.G."/>
            <person name="Chen Z."/>
        </authorList>
    </citation>
    <scope>NUCLEOTIDE SEQUENCE</scope>
    <source>
        <strain evidence="1">Anhui</strain>
    </source>
</reference>
<evidence type="ECO:0000313" key="1">
    <source>
        <dbReference type="EMBL" id="CAX74482.1"/>
    </source>
</evidence>